<proteinExistence type="predicted"/>
<protein>
    <submittedName>
        <fullName evidence="2">Peptidase M35</fullName>
    </submittedName>
</protein>
<dbReference type="GO" id="GO:0004222">
    <property type="term" value="F:metalloendopeptidase activity"/>
    <property type="evidence" value="ECO:0007669"/>
    <property type="project" value="InterPro"/>
</dbReference>
<dbReference type="Proteomes" id="UP000054683">
    <property type="component" value="Unassembled WGS sequence"/>
</dbReference>
<dbReference type="EMBL" id="FCOK02000061">
    <property type="protein sequence ID" value="SAL59953.1"/>
    <property type="molecule type" value="Genomic_DNA"/>
</dbReference>
<dbReference type="InterPro" id="IPR024079">
    <property type="entry name" value="MetalloPept_cat_dom_sf"/>
</dbReference>
<feature type="domain" description="Lysine-specific metallo-endopeptidase" evidence="1">
    <location>
        <begin position="62"/>
        <end position="215"/>
    </location>
</feature>
<evidence type="ECO:0000259" key="1">
    <source>
        <dbReference type="SMART" id="SM01351"/>
    </source>
</evidence>
<dbReference type="AlphaFoldDB" id="A0A158IUM1"/>
<dbReference type="InterPro" id="IPR029463">
    <property type="entry name" value="Lys_MEP"/>
</dbReference>
<dbReference type="SMART" id="SM01351">
    <property type="entry name" value="Aspzincin_M35"/>
    <property type="match status" value="1"/>
</dbReference>
<gene>
    <name evidence="2" type="ORF">AWB69_06639</name>
</gene>
<sequence>MADGNWVEIGRATTNRIPDSNIDIFLDLDGPPICPNMTDAEFRKMVLKNRDRAIAHVETRLSDLRRWTAKDQARVALWFGSSDGGARERLINGLTAIARVLHELAPKNFVRYSDEMVKHLGCAPNMKNPTGVVADVCGPDTSTHTIYIHIDFCSMREFSWDKDSMVSTLIHEVSHFKDTFGTQDHIYFMSKSLQLAKTNPELTLDNADSIAGYVIYEA</sequence>
<dbReference type="Gene3D" id="3.40.390.10">
    <property type="entry name" value="Collagenase (Catalytic Domain)"/>
    <property type="match status" value="1"/>
</dbReference>
<dbReference type="Pfam" id="PF14521">
    <property type="entry name" value="Aspzincin_M35"/>
    <property type="match status" value="1"/>
</dbReference>
<name>A0A158IUM1_9BURK</name>
<reference evidence="2 3" key="1">
    <citation type="submission" date="2016-01" db="EMBL/GenBank/DDBJ databases">
        <authorList>
            <person name="Oliw E.H."/>
        </authorList>
    </citation>
    <scope>NUCLEOTIDE SEQUENCE [LARGE SCALE GENOMIC DNA]</scope>
    <source>
        <strain evidence="2">LMG 27134</strain>
    </source>
</reference>
<dbReference type="RefSeq" id="WP_062090892.1">
    <property type="nucleotide sequence ID" value="NZ_FCOK02000061.1"/>
</dbReference>
<organism evidence="2 3">
    <name type="scientific">Caballeronia udeis</name>
    <dbReference type="NCBI Taxonomy" id="1232866"/>
    <lineage>
        <taxon>Bacteria</taxon>
        <taxon>Pseudomonadati</taxon>
        <taxon>Pseudomonadota</taxon>
        <taxon>Betaproteobacteria</taxon>
        <taxon>Burkholderiales</taxon>
        <taxon>Burkholderiaceae</taxon>
        <taxon>Caballeronia</taxon>
    </lineage>
</organism>
<dbReference type="OrthoDB" id="8841651at2"/>
<dbReference type="InterPro" id="IPR034108">
    <property type="entry name" value="Pept_M35-like_proteobacteria"/>
</dbReference>
<accession>A0A158IUM1</accession>
<evidence type="ECO:0000313" key="2">
    <source>
        <dbReference type="EMBL" id="SAL59953.1"/>
    </source>
</evidence>
<dbReference type="CDD" id="cd11007">
    <property type="entry name" value="M35_like_1"/>
    <property type="match status" value="1"/>
</dbReference>
<dbReference type="SUPFAM" id="SSF55486">
    <property type="entry name" value="Metalloproteases ('zincins'), catalytic domain"/>
    <property type="match status" value="1"/>
</dbReference>
<evidence type="ECO:0000313" key="3">
    <source>
        <dbReference type="Proteomes" id="UP000054683"/>
    </source>
</evidence>